<name>A0A834TFY6_9FABA</name>
<keyword evidence="2" id="KW-1185">Reference proteome</keyword>
<comment type="caution">
    <text evidence="1">The sequence shown here is derived from an EMBL/GenBank/DDBJ whole genome shotgun (WGS) entry which is preliminary data.</text>
</comment>
<reference evidence="1" key="1">
    <citation type="submission" date="2020-09" db="EMBL/GenBank/DDBJ databases">
        <title>Genome-Enabled Discovery of Anthraquinone Biosynthesis in Senna tora.</title>
        <authorList>
            <person name="Kang S.-H."/>
            <person name="Pandey R.P."/>
            <person name="Lee C.-M."/>
            <person name="Sim J.-S."/>
            <person name="Jeong J.-T."/>
            <person name="Choi B.-S."/>
            <person name="Jung M."/>
            <person name="Ginzburg D."/>
            <person name="Zhao K."/>
            <person name="Won S.Y."/>
            <person name="Oh T.-J."/>
            <person name="Yu Y."/>
            <person name="Kim N.-H."/>
            <person name="Lee O.R."/>
            <person name="Lee T.-H."/>
            <person name="Bashyal P."/>
            <person name="Kim T.-S."/>
            <person name="Lee W.-H."/>
            <person name="Kawkins C."/>
            <person name="Kim C.-K."/>
            <person name="Kim J.S."/>
            <person name="Ahn B.O."/>
            <person name="Rhee S.Y."/>
            <person name="Sohng J.K."/>
        </authorList>
    </citation>
    <scope>NUCLEOTIDE SEQUENCE</scope>
    <source>
        <tissue evidence="1">Leaf</tissue>
    </source>
</reference>
<dbReference type="Proteomes" id="UP000634136">
    <property type="component" value="Unassembled WGS sequence"/>
</dbReference>
<evidence type="ECO:0000313" key="2">
    <source>
        <dbReference type="Proteomes" id="UP000634136"/>
    </source>
</evidence>
<dbReference type="AlphaFoldDB" id="A0A834TFY6"/>
<proteinExistence type="predicted"/>
<protein>
    <submittedName>
        <fullName evidence="1">Uncharacterized protein</fullName>
    </submittedName>
</protein>
<gene>
    <name evidence="1" type="ORF">G2W53_025897</name>
</gene>
<dbReference type="EMBL" id="JAAIUW010000008">
    <property type="protein sequence ID" value="KAF7820442.1"/>
    <property type="molecule type" value="Genomic_DNA"/>
</dbReference>
<sequence>MTRQFDLIQKGKVKVRRLRGKVQVEGHVEGGGRCHVEGHPTA</sequence>
<organism evidence="1 2">
    <name type="scientific">Senna tora</name>
    <dbReference type="NCBI Taxonomy" id="362788"/>
    <lineage>
        <taxon>Eukaryota</taxon>
        <taxon>Viridiplantae</taxon>
        <taxon>Streptophyta</taxon>
        <taxon>Embryophyta</taxon>
        <taxon>Tracheophyta</taxon>
        <taxon>Spermatophyta</taxon>
        <taxon>Magnoliopsida</taxon>
        <taxon>eudicotyledons</taxon>
        <taxon>Gunneridae</taxon>
        <taxon>Pentapetalae</taxon>
        <taxon>rosids</taxon>
        <taxon>fabids</taxon>
        <taxon>Fabales</taxon>
        <taxon>Fabaceae</taxon>
        <taxon>Caesalpinioideae</taxon>
        <taxon>Cassia clade</taxon>
        <taxon>Senna</taxon>
    </lineage>
</organism>
<accession>A0A834TFY6</accession>
<evidence type="ECO:0000313" key="1">
    <source>
        <dbReference type="EMBL" id="KAF7820442.1"/>
    </source>
</evidence>